<sequence>MNKFLYQLILILIVASCKNHSDSLTKALSEAGDNRNEMEKVLEFYKKKPSDSLKYRAAVFLIENMPNRKSYKSLAGFENAFESMSKYPISDTRKEVFRKIFDSVSQKVTLKNAELIADMQFLTSNYLIKNIELSFESWNKLPKNKRGSFEEFCEYVLPYKSGSEPIEKNTREKLIKKYSWVYKKLENNISLKKIVDSVTAEFSHSSITNMENYYPQPLSISQVEDTRVGTCDDGVNYIVNVFRSLGIICAKEMIPHWGNHYSLGHSWIYVKYGSEEYSTDVQGGVDLKNQYIGESIPKVFRERYSRQDQYTFSPFSQDVTTQYAPTVNLNIPNVFKAQDSKPFLYVFDVDNTWKAVSSGRYNNQHYTFDAVGINVLYMIGIPNNNVITPVNYPFYLDKKKEIHSFRPFQSIVNSQLLRKYGISSPKSTRNIDWINNLNGCVFQGANNINFSDAVTLHTISNFKSTQINKVKIINKRKFKYVRFYSNDKESYLAKLSFYNSQGEYLKGTVIEKNNSVVKWTKGAFDDNPLSFSGGKEVSLGLKFNKSTEIHSIEFQVRNDNNHINIGNQYELFYWNKKWISLGRRTAKDTVLHYSIPQNSLLWLRNHTEGKEEHVFTIDKYKHQQWLGFDNF</sequence>
<dbReference type="PANTHER" id="PTHR35532:SF5">
    <property type="entry name" value="CARBOHYDRATE-BINDING DOMAIN-CONTAINING PROTEIN"/>
    <property type="match status" value="1"/>
</dbReference>
<dbReference type="RefSeq" id="WP_031455430.1">
    <property type="nucleotide sequence ID" value="NZ_CAIJDO010000152.1"/>
</dbReference>
<comment type="caution">
    <text evidence="1">The sequence shown here is derived from an EMBL/GenBank/DDBJ whole genome shotgun (WGS) entry which is preliminary data.</text>
</comment>
<accession>A0A6V6Z196</accession>
<gene>
    <name evidence="1" type="ORF">FLACHUCJ7_02417</name>
</gene>
<dbReference type="PROSITE" id="PS51257">
    <property type="entry name" value="PROKAR_LIPOPROTEIN"/>
    <property type="match status" value="1"/>
</dbReference>
<evidence type="ECO:0000313" key="1">
    <source>
        <dbReference type="EMBL" id="CAD0005511.1"/>
    </source>
</evidence>
<evidence type="ECO:0008006" key="3">
    <source>
        <dbReference type="Google" id="ProtNLM"/>
    </source>
</evidence>
<name>A0A6V6Z196_9FLAO</name>
<evidence type="ECO:0000313" key="2">
    <source>
        <dbReference type="Proteomes" id="UP000556700"/>
    </source>
</evidence>
<keyword evidence="2" id="KW-1185">Reference proteome</keyword>
<reference evidence="1 2" key="1">
    <citation type="submission" date="2020-06" db="EMBL/GenBank/DDBJ databases">
        <authorList>
            <person name="Criscuolo A."/>
        </authorList>
    </citation>
    <scope>NUCLEOTIDE SEQUENCE [LARGE SCALE GENOMIC DNA]</scope>
    <source>
        <strain evidence="2">CIP 110025</strain>
    </source>
</reference>
<dbReference type="Gene3D" id="2.60.120.260">
    <property type="entry name" value="Galactose-binding domain-like"/>
    <property type="match status" value="1"/>
</dbReference>
<dbReference type="Proteomes" id="UP000556700">
    <property type="component" value="Unassembled WGS sequence"/>
</dbReference>
<dbReference type="PANTHER" id="PTHR35532">
    <property type="entry name" value="SIMILAR TO POLYHYDROXYALKANOATE DEPOLYMERASE"/>
    <property type="match status" value="1"/>
</dbReference>
<proteinExistence type="predicted"/>
<dbReference type="EMBL" id="CAIJDO010000152">
    <property type="protein sequence ID" value="CAD0005511.1"/>
    <property type="molecule type" value="Genomic_DNA"/>
</dbReference>
<protein>
    <recommendedName>
        <fullName evidence="3">Peptide-N(4)-(N-acetyl-beta-glucosaminyl)asparagine amidase</fullName>
    </recommendedName>
</protein>
<dbReference type="AlphaFoldDB" id="A0A6V6Z196"/>
<organism evidence="1 2">
    <name type="scientific">Flavobacterium chungangense</name>
    <dbReference type="NCBI Taxonomy" id="554283"/>
    <lineage>
        <taxon>Bacteria</taxon>
        <taxon>Pseudomonadati</taxon>
        <taxon>Bacteroidota</taxon>
        <taxon>Flavobacteriia</taxon>
        <taxon>Flavobacteriales</taxon>
        <taxon>Flavobacteriaceae</taxon>
        <taxon>Flavobacterium</taxon>
    </lineage>
</organism>